<gene>
    <name evidence="6" type="primary">dabA</name>
    <name evidence="7" type="ORF">LSG31_09615</name>
</gene>
<keyword evidence="2 6" id="KW-1003">Cell membrane</keyword>
<evidence type="ECO:0000256" key="3">
    <source>
        <dbReference type="ARBA" id="ARBA00022723"/>
    </source>
</evidence>
<evidence type="ECO:0000313" key="8">
    <source>
        <dbReference type="Proteomes" id="UP000830167"/>
    </source>
</evidence>
<keyword evidence="1 6" id="KW-0813">Transport</keyword>
<dbReference type="Proteomes" id="UP000830167">
    <property type="component" value="Chromosome"/>
</dbReference>
<keyword evidence="8" id="KW-1185">Reference proteome</keyword>
<dbReference type="HAMAP" id="MF_01871">
    <property type="entry name" value="DabA"/>
    <property type="match status" value="1"/>
</dbReference>
<dbReference type="Pfam" id="PF10070">
    <property type="entry name" value="DabA"/>
    <property type="match status" value="1"/>
</dbReference>
<evidence type="ECO:0000256" key="1">
    <source>
        <dbReference type="ARBA" id="ARBA00022448"/>
    </source>
</evidence>
<keyword evidence="4 6" id="KW-0862">Zinc</keyword>
<feature type="binding site" evidence="6">
    <location>
        <position position="413"/>
    </location>
    <ligand>
        <name>Zn(2+)</name>
        <dbReference type="ChEBI" id="CHEBI:29105"/>
    </ligand>
</feature>
<feature type="binding site" evidence="6">
    <location>
        <position position="609"/>
    </location>
    <ligand>
        <name>Zn(2+)</name>
        <dbReference type="ChEBI" id="CHEBI:29105"/>
    </ligand>
</feature>
<protein>
    <recommendedName>
        <fullName evidence="6">Probable inorganic carbon transporter subunit DabA</fullName>
    </recommendedName>
</protein>
<keyword evidence="5 6" id="KW-0472">Membrane</keyword>
<comment type="function">
    <text evidence="6">Part of an energy-coupled inorganic carbon pump.</text>
</comment>
<dbReference type="InterPro" id="IPR018752">
    <property type="entry name" value="DabA"/>
</dbReference>
<dbReference type="EMBL" id="CP089291">
    <property type="protein sequence ID" value="UOF92385.1"/>
    <property type="molecule type" value="Genomic_DNA"/>
</dbReference>
<comment type="similarity">
    <text evidence="6">Belongs to the inorganic carbon transporter (TC 9.A.2) DabA family.</text>
</comment>
<organism evidence="7 8">
    <name type="scientific">Fodinisporobacter ferrooxydans</name>
    <dbReference type="NCBI Taxonomy" id="2901836"/>
    <lineage>
        <taxon>Bacteria</taxon>
        <taxon>Bacillati</taxon>
        <taxon>Bacillota</taxon>
        <taxon>Bacilli</taxon>
        <taxon>Bacillales</taxon>
        <taxon>Alicyclobacillaceae</taxon>
        <taxon>Fodinisporobacter</taxon>
    </lineage>
</organism>
<comment type="cofactor">
    <cofactor evidence="6">
        <name>Zn(2+)</name>
        <dbReference type="ChEBI" id="CHEBI:29105"/>
    </cofactor>
</comment>
<evidence type="ECO:0000256" key="6">
    <source>
        <dbReference type="HAMAP-Rule" id="MF_01871"/>
    </source>
</evidence>
<dbReference type="PANTHER" id="PTHR38344:SF1">
    <property type="entry name" value="INORGANIC CARBON TRANSPORTER SUBUNIT DABA-RELATED"/>
    <property type="match status" value="1"/>
</dbReference>
<evidence type="ECO:0000256" key="4">
    <source>
        <dbReference type="ARBA" id="ARBA00022833"/>
    </source>
</evidence>
<accession>A0ABY4CWV5</accession>
<feature type="binding site" evidence="6">
    <location>
        <position position="415"/>
    </location>
    <ligand>
        <name>Zn(2+)</name>
        <dbReference type="ChEBI" id="CHEBI:29105"/>
    </ligand>
</feature>
<feature type="binding site" evidence="6">
    <location>
        <position position="594"/>
    </location>
    <ligand>
        <name>Zn(2+)</name>
        <dbReference type="ChEBI" id="CHEBI:29105"/>
    </ligand>
</feature>
<dbReference type="PANTHER" id="PTHR38344">
    <property type="entry name" value="UPF0753 PROTEIN AQ_863"/>
    <property type="match status" value="1"/>
</dbReference>
<reference evidence="7" key="1">
    <citation type="submission" date="2021-12" db="EMBL/GenBank/DDBJ databases">
        <title>Alicyclobacillaceae gen. nov., sp. nov., isolated from chalcocite enrichment system.</title>
        <authorList>
            <person name="Jiang Z."/>
        </authorList>
    </citation>
    <scope>NUCLEOTIDE SEQUENCE</scope>
    <source>
        <strain evidence="7">MYW30-H2</strain>
    </source>
</reference>
<proteinExistence type="inferred from homology"/>
<dbReference type="RefSeq" id="WP_347439055.1">
    <property type="nucleotide sequence ID" value="NZ_CP089291.1"/>
</dbReference>
<comment type="subunit">
    <text evidence="6">Forms a complex with DabB.</text>
</comment>
<evidence type="ECO:0000313" key="7">
    <source>
        <dbReference type="EMBL" id="UOF92385.1"/>
    </source>
</evidence>
<sequence>MNGTLTLPDQSELQKEILPSDSFRLDIDLNPEPDRNSGLDTGELVKAASRVIAPLGPIATFAARHPWQGLEEQSFEQAARFLKEIRGVDLYPSVSMLKAAKNRGEIDPDILEKGLQHWLDLQPLDLPREVAEGFCRAALQLDELPPRLSEATELKSIAEKLSGLKWQINEKRPIQTWSMRLERRVGERVAQDLDRHVIKWCKLFLDRSQAAWSLPNREEGFYRAWRRLVPYDPALRRSLRRRLKDWPQEADAALKEALSALEIPQEQIQSYLEAHLLSLPGWAGMMLWHSQHSAQEHFLLTEYLAVRISMEWVLIQPYLPLSEQKSEDTPHLVPLVAAWTHWGDMPIEAWSQLSSSEQKGRLALAHRFDDSLRKRLWLEAWEQTYEERLKEMITSKQLVSDEGKHVLAQFAFCIDVRSEPFRRKLEEAGPFETYGVAGFFGLPIEIRELGGEHGHPSLPVMLKPQHQVNESSSEFQFIQYQQRRQAVHAINRTFQSMKQNLPTSLLLPEVSGPWLSLQMLVRSFFPRGGGRVFRRIRQAWLRKPATELSLDRVCTEKELPIGFSEDEKVRYVRQALKMMGLTDHFAPFVVICGHGSHSTNNPYAAALDCGACGGVSGAFNARVLATLCNLPKVRKTLAKEGISIPEDTVFAAAEHITTGNELRWLYVPKLSDAAQEAFDRIQAVLPKVRYNVNEEQLMKLPRLGSRFEKPETEMQRLAEDWSEVRPEWGLARNAACIIGDRRLTKDCNLDGRAFLHNYDWWKDHDGTLLAGIIAGPATVAQWINLQYYASTVAPNYYGSGNKATQTITAGIGVMQGNASDLLAGLPWQSVMKSDQEAYHAPLRLLVLIEAPREYVKRLLNQDPSFRQKVQNGWIRLATIDPEGYWESWS</sequence>
<comment type="subcellular location">
    <subcellularLocation>
        <location evidence="6">Cell membrane</location>
        <topology evidence="6">Peripheral membrane protein</topology>
    </subcellularLocation>
</comment>
<keyword evidence="3 6" id="KW-0479">Metal-binding</keyword>
<evidence type="ECO:0000256" key="5">
    <source>
        <dbReference type="ARBA" id="ARBA00023136"/>
    </source>
</evidence>
<name>A0ABY4CWV5_9BACL</name>
<evidence type="ECO:0000256" key="2">
    <source>
        <dbReference type="ARBA" id="ARBA00022475"/>
    </source>
</evidence>